<reference evidence="1 2" key="1">
    <citation type="journal article" date="2023" name="Science">
        <title>Complex scaffold remodeling in plant triterpene biosynthesis.</title>
        <authorList>
            <person name="De La Pena R."/>
            <person name="Hodgson H."/>
            <person name="Liu J.C."/>
            <person name="Stephenson M.J."/>
            <person name="Martin A.C."/>
            <person name="Owen C."/>
            <person name="Harkess A."/>
            <person name="Leebens-Mack J."/>
            <person name="Jimenez L.E."/>
            <person name="Osbourn A."/>
            <person name="Sattely E.S."/>
        </authorList>
    </citation>
    <scope>NUCLEOTIDE SEQUENCE [LARGE SCALE GENOMIC DNA]</scope>
    <source>
        <strain evidence="2">cv. JPN11</strain>
        <tissue evidence="1">Leaf</tissue>
    </source>
</reference>
<evidence type="ECO:0000313" key="1">
    <source>
        <dbReference type="EMBL" id="KAJ4713367.1"/>
    </source>
</evidence>
<proteinExistence type="predicted"/>
<protein>
    <submittedName>
        <fullName evidence="1">Uncharacterized protein</fullName>
    </submittedName>
</protein>
<sequence>MISSHPEIDPSVYEPAKPEIPTKYDTQSSECKFAAKQVNIATVHADHEENQQQQGETKPDYQQAQSQALSEAKDKQRQPTVELPVPPLHKYVSADIMVGDGLMPFEKGSKRMEDISADFLSNPMYMNGPSQQTIQSTLVSVPSASANPKKRKTTSMLERFKNCFGQPEP</sequence>
<accession>A0ACC1XR64</accession>
<dbReference type="EMBL" id="CM051401">
    <property type="protein sequence ID" value="KAJ4713367.1"/>
    <property type="molecule type" value="Genomic_DNA"/>
</dbReference>
<organism evidence="1 2">
    <name type="scientific">Melia azedarach</name>
    <name type="common">Chinaberry tree</name>
    <dbReference type="NCBI Taxonomy" id="155640"/>
    <lineage>
        <taxon>Eukaryota</taxon>
        <taxon>Viridiplantae</taxon>
        <taxon>Streptophyta</taxon>
        <taxon>Embryophyta</taxon>
        <taxon>Tracheophyta</taxon>
        <taxon>Spermatophyta</taxon>
        <taxon>Magnoliopsida</taxon>
        <taxon>eudicotyledons</taxon>
        <taxon>Gunneridae</taxon>
        <taxon>Pentapetalae</taxon>
        <taxon>rosids</taxon>
        <taxon>malvids</taxon>
        <taxon>Sapindales</taxon>
        <taxon>Meliaceae</taxon>
        <taxon>Melia</taxon>
    </lineage>
</organism>
<name>A0ACC1XR64_MELAZ</name>
<comment type="caution">
    <text evidence="1">The sequence shown here is derived from an EMBL/GenBank/DDBJ whole genome shotgun (WGS) entry which is preliminary data.</text>
</comment>
<dbReference type="Proteomes" id="UP001164539">
    <property type="component" value="Chromosome 8"/>
</dbReference>
<gene>
    <name evidence="1" type="ORF">OWV82_015472</name>
</gene>
<keyword evidence="2" id="KW-1185">Reference proteome</keyword>
<evidence type="ECO:0000313" key="2">
    <source>
        <dbReference type="Proteomes" id="UP001164539"/>
    </source>
</evidence>